<name>A0ABD3EP30_9STRA</name>
<keyword evidence="2" id="KW-1185">Reference proteome</keyword>
<protein>
    <submittedName>
        <fullName evidence="1">Uncharacterized protein</fullName>
    </submittedName>
</protein>
<proteinExistence type="predicted"/>
<gene>
    <name evidence="1" type="ORF">V7S43_019015</name>
</gene>
<organism evidence="1 2">
    <name type="scientific">Phytophthora oleae</name>
    <dbReference type="NCBI Taxonomy" id="2107226"/>
    <lineage>
        <taxon>Eukaryota</taxon>
        <taxon>Sar</taxon>
        <taxon>Stramenopiles</taxon>
        <taxon>Oomycota</taxon>
        <taxon>Peronosporomycetes</taxon>
        <taxon>Peronosporales</taxon>
        <taxon>Peronosporaceae</taxon>
        <taxon>Phytophthora</taxon>
    </lineage>
</organism>
<dbReference type="Proteomes" id="UP001632037">
    <property type="component" value="Unassembled WGS sequence"/>
</dbReference>
<accession>A0ABD3EP30</accession>
<evidence type="ECO:0000313" key="2">
    <source>
        <dbReference type="Proteomes" id="UP001632037"/>
    </source>
</evidence>
<dbReference type="EMBL" id="JBIMZQ010000113">
    <property type="protein sequence ID" value="KAL3656168.1"/>
    <property type="molecule type" value="Genomic_DNA"/>
</dbReference>
<evidence type="ECO:0000313" key="1">
    <source>
        <dbReference type="EMBL" id="KAL3656168.1"/>
    </source>
</evidence>
<comment type="caution">
    <text evidence="1">The sequence shown here is derived from an EMBL/GenBank/DDBJ whole genome shotgun (WGS) entry which is preliminary data.</text>
</comment>
<reference evidence="1 2" key="1">
    <citation type="submission" date="2024-09" db="EMBL/GenBank/DDBJ databases">
        <title>Genome sequencing and assembly of Phytophthora oleae, isolate VK10A, causative agent of rot of olive drupes.</title>
        <authorList>
            <person name="Conti Taguali S."/>
            <person name="Riolo M."/>
            <person name="La Spada F."/>
            <person name="Cacciola S.O."/>
            <person name="Dionisio G."/>
        </authorList>
    </citation>
    <scope>NUCLEOTIDE SEQUENCE [LARGE SCALE GENOMIC DNA]</scope>
    <source>
        <strain evidence="1 2">VK10A</strain>
    </source>
</reference>
<sequence>MHVFIPDTGMSPFVADIGYNPRSVADLAIPSTAGRSQGALEFVQQQKVILQQCKDALEQAQAWMKYFHDRNQKR</sequence>
<dbReference type="AlphaFoldDB" id="A0ABD3EP30"/>